<keyword evidence="7" id="KW-0456">Lyase</keyword>
<evidence type="ECO:0000256" key="1">
    <source>
        <dbReference type="ARBA" id="ARBA00004470"/>
    </source>
</evidence>
<dbReference type="Proteomes" id="UP001327560">
    <property type="component" value="Chromosome 7"/>
</dbReference>
<dbReference type="GO" id="GO:0004664">
    <property type="term" value="F:prephenate dehydratase activity"/>
    <property type="evidence" value="ECO:0007669"/>
    <property type="project" value="InterPro"/>
</dbReference>
<gene>
    <name evidence="10" type="ORF">Cni_G23939</name>
</gene>
<dbReference type="InterPro" id="IPR018528">
    <property type="entry name" value="Preph_deHydtase_CS"/>
</dbReference>
<dbReference type="PROSITE" id="PS00857">
    <property type="entry name" value="PREPHENATE_DEHYDR_1"/>
    <property type="match status" value="1"/>
</dbReference>
<dbReference type="AlphaFoldDB" id="A0AAQ3KY49"/>
<dbReference type="EMBL" id="CP136896">
    <property type="protein sequence ID" value="WOL15158.1"/>
    <property type="molecule type" value="Genomic_DNA"/>
</dbReference>
<dbReference type="PROSITE" id="PS51171">
    <property type="entry name" value="PREPHENATE_DEHYDR_3"/>
    <property type="match status" value="1"/>
</dbReference>
<dbReference type="FunFam" id="3.40.190.10:FF:000031">
    <property type="entry name" value="Arogenate dehydratase"/>
    <property type="match status" value="1"/>
</dbReference>
<accession>A0AAQ3KY49</accession>
<reference evidence="10 11" key="1">
    <citation type="submission" date="2023-10" db="EMBL/GenBank/DDBJ databases">
        <title>Chromosome-scale genome assembly provides insights into flower coloration mechanisms of Canna indica.</title>
        <authorList>
            <person name="Li C."/>
        </authorList>
    </citation>
    <scope>NUCLEOTIDE SEQUENCE [LARGE SCALE GENOMIC DNA]</scope>
    <source>
        <tissue evidence="10">Flower</tissue>
    </source>
</reference>
<evidence type="ECO:0000259" key="8">
    <source>
        <dbReference type="PROSITE" id="PS51171"/>
    </source>
</evidence>
<dbReference type="InterPro" id="IPR002912">
    <property type="entry name" value="ACT_dom"/>
</dbReference>
<keyword evidence="11" id="KW-1185">Reference proteome</keyword>
<keyword evidence="4" id="KW-0028">Amino-acid biosynthesis</keyword>
<feature type="domain" description="Prephenate dehydratase" evidence="8">
    <location>
        <begin position="110"/>
        <end position="285"/>
    </location>
</feature>
<dbReference type="GO" id="GO:0009570">
    <property type="term" value="C:chloroplast stroma"/>
    <property type="evidence" value="ECO:0007669"/>
    <property type="project" value="UniProtKB-SubCell"/>
</dbReference>
<dbReference type="SUPFAM" id="SSF53850">
    <property type="entry name" value="Periplasmic binding protein-like II"/>
    <property type="match status" value="1"/>
</dbReference>
<evidence type="ECO:0000313" key="10">
    <source>
        <dbReference type="EMBL" id="WOL15158.1"/>
    </source>
</evidence>
<dbReference type="Pfam" id="PF00800">
    <property type="entry name" value="PDT"/>
    <property type="match status" value="1"/>
</dbReference>
<dbReference type="PROSITE" id="PS51671">
    <property type="entry name" value="ACT"/>
    <property type="match status" value="1"/>
</dbReference>
<evidence type="ECO:0000259" key="9">
    <source>
        <dbReference type="PROSITE" id="PS51671"/>
    </source>
</evidence>
<evidence type="ECO:0000256" key="2">
    <source>
        <dbReference type="ARBA" id="ARBA00004929"/>
    </source>
</evidence>
<organism evidence="10 11">
    <name type="scientific">Canna indica</name>
    <name type="common">Indian-shot</name>
    <dbReference type="NCBI Taxonomy" id="4628"/>
    <lineage>
        <taxon>Eukaryota</taxon>
        <taxon>Viridiplantae</taxon>
        <taxon>Streptophyta</taxon>
        <taxon>Embryophyta</taxon>
        <taxon>Tracheophyta</taxon>
        <taxon>Spermatophyta</taxon>
        <taxon>Magnoliopsida</taxon>
        <taxon>Liliopsida</taxon>
        <taxon>Zingiberales</taxon>
        <taxon>Cannaceae</taxon>
        <taxon>Canna</taxon>
    </lineage>
</organism>
<feature type="domain" description="ACT" evidence="9">
    <location>
        <begin position="299"/>
        <end position="390"/>
    </location>
</feature>
<sequence length="395" mass="44006">MALKAGMWSGGAAHHLGGAAHLLGLQAIDNWRRVTPKVSMSDWRLERAKGRRSDLSDSRSRMKKDENSSFVMPTSSFLPSDFAEFKSCNPYTKPLSLTDLPVSGHGCNLRIAYQGCPGAFSEAAALKEYPHCEAVPCEHFDVAFKAVELWLVDKAILPIENSSYGSYHRNYDLLLQHRLHIVSEVQLQVDHCLMALPGVRKKELKRVLSHPQALGQCEIALNKLGVIKESFDDTAGAAQLIASKGLKDVGAIASAKAAEIYGLHILENQLQDVSVNITRFLILAREPVLPMTDRPFKTSIVFILEDGAGVLFKALTVFALRNIDILKIESRPHRKQPIRFVDDSYYGTAKYFHYLFYIDFEASLAEPRAQNALSNLQEFVSFLRVLGSYPIDTSL</sequence>
<dbReference type="SUPFAM" id="SSF55021">
    <property type="entry name" value="ACT-like"/>
    <property type="match status" value="1"/>
</dbReference>
<dbReference type="Pfam" id="PF01842">
    <property type="entry name" value="ACT"/>
    <property type="match status" value="1"/>
</dbReference>
<comment type="subcellular location">
    <subcellularLocation>
        <location evidence="1">Plastid</location>
        <location evidence="1">Chloroplast stroma</location>
    </subcellularLocation>
</comment>
<protein>
    <recommendedName>
        <fullName evidence="3">arogenate dehydratase</fullName>
        <ecNumber evidence="3">4.2.1.91</ecNumber>
    </recommendedName>
</protein>
<dbReference type="Gene3D" id="3.30.70.260">
    <property type="match status" value="1"/>
</dbReference>
<dbReference type="EC" id="4.2.1.91" evidence="3"/>
<dbReference type="GO" id="GO:0047769">
    <property type="term" value="F:arogenate dehydratase activity"/>
    <property type="evidence" value="ECO:0007669"/>
    <property type="project" value="UniProtKB-EC"/>
</dbReference>
<evidence type="ECO:0000256" key="7">
    <source>
        <dbReference type="ARBA" id="ARBA00023239"/>
    </source>
</evidence>
<dbReference type="PANTHER" id="PTHR21022">
    <property type="entry name" value="PREPHENATE DEHYDRATASE P PROTEIN"/>
    <property type="match status" value="1"/>
</dbReference>
<evidence type="ECO:0000256" key="6">
    <source>
        <dbReference type="ARBA" id="ARBA00023222"/>
    </source>
</evidence>
<evidence type="ECO:0000256" key="4">
    <source>
        <dbReference type="ARBA" id="ARBA00022605"/>
    </source>
</evidence>
<proteinExistence type="predicted"/>
<dbReference type="InterPro" id="IPR045865">
    <property type="entry name" value="ACT-like_dom_sf"/>
</dbReference>
<dbReference type="CDD" id="cd13631">
    <property type="entry name" value="PBP2_Ct-PDT_like"/>
    <property type="match status" value="1"/>
</dbReference>
<keyword evidence="5" id="KW-0057">Aromatic amino acid biosynthesis</keyword>
<keyword evidence="6" id="KW-0584">Phenylalanine biosynthesis</keyword>
<dbReference type="InterPro" id="IPR001086">
    <property type="entry name" value="Preph_deHydtase"/>
</dbReference>
<evidence type="ECO:0000256" key="3">
    <source>
        <dbReference type="ARBA" id="ARBA00013259"/>
    </source>
</evidence>
<dbReference type="Gene3D" id="3.40.190.10">
    <property type="entry name" value="Periplasmic binding protein-like II"/>
    <property type="match status" value="2"/>
</dbReference>
<comment type="pathway">
    <text evidence="2">Amino-acid biosynthesis; L-phenylalanine biosynthesis; L-phenylalanine from L-arogenate: step 1/1.</text>
</comment>
<dbReference type="GO" id="GO:0009094">
    <property type="term" value="P:L-phenylalanine biosynthetic process"/>
    <property type="evidence" value="ECO:0007669"/>
    <property type="project" value="UniProtKB-KW"/>
</dbReference>
<evidence type="ECO:0000313" key="11">
    <source>
        <dbReference type="Proteomes" id="UP001327560"/>
    </source>
</evidence>
<dbReference type="PANTHER" id="PTHR21022:SF20">
    <property type="entry name" value="AROGENATE DEHYDRATASE_PREPHENATE DEHYDRATASE 1, CHLOROPLASTIC"/>
    <property type="match status" value="1"/>
</dbReference>
<evidence type="ECO:0000256" key="5">
    <source>
        <dbReference type="ARBA" id="ARBA00023141"/>
    </source>
</evidence>
<name>A0AAQ3KY49_9LILI</name>
<dbReference type="CDD" id="cd04905">
    <property type="entry name" value="ACT_CM-PDT"/>
    <property type="match status" value="1"/>
</dbReference>